<gene>
    <name evidence="1" type="ORF">C1I60_14075</name>
</gene>
<organism evidence="1 2">
    <name type="scientific">Paenibacillus terrae</name>
    <dbReference type="NCBI Taxonomy" id="159743"/>
    <lineage>
        <taxon>Bacteria</taxon>
        <taxon>Bacillati</taxon>
        <taxon>Bacillota</taxon>
        <taxon>Bacilli</taxon>
        <taxon>Bacillales</taxon>
        <taxon>Paenibacillaceae</taxon>
        <taxon>Paenibacillus</taxon>
    </lineage>
</organism>
<evidence type="ECO:0000313" key="2">
    <source>
        <dbReference type="Proteomes" id="UP000308114"/>
    </source>
</evidence>
<comment type="caution">
    <text evidence="1">The sequence shown here is derived from an EMBL/GenBank/DDBJ whole genome shotgun (WGS) entry which is preliminary data.</text>
</comment>
<sequence length="124" mass="14190">MIISVTISPDRGEKLLEVDTILFIESQSSIQRIAMHTFDGVFYTVGPLGYWEMLFNNEGYRFYNVDRSNTINVDKLTGINFAFKLAEFANVQINKKMTCTMAGRRFNKVAEELRVLNPGIVLSR</sequence>
<dbReference type="Gene3D" id="2.40.50.1020">
    <property type="entry name" value="LytTr DNA-binding domain"/>
    <property type="match status" value="1"/>
</dbReference>
<name>A0A4V5SPY5_9BACL</name>
<evidence type="ECO:0008006" key="3">
    <source>
        <dbReference type="Google" id="ProtNLM"/>
    </source>
</evidence>
<dbReference type="AlphaFoldDB" id="A0A4V5SPY5"/>
<protein>
    <recommendedName>
        <fullName evidence="3">HTH LytTR-type domain-containing protein</fullName>
    </recommendedName>
</protein>
<reference evidence="1 2" key="1">
    <citation type="submission" date="2018-01" db="EMBL/GenBank/DDBJ databases">
        <title>Bacillales members from the olive rhizosphere are effective biological control agents against Verticillium dahliae.</title>
        <authorList>
            <person name="Gomez-Lama C."/>
            <person name="Legarda G."/>
            <person name="Ruano-Rosa D."/>
            <person name="Pizarro-Tobias P."/>
            <person name="Valverde-Corredor A."/>
            <person name="Niqui J.L."/>
            <person name="Trivino J.C."/>
            <person name="Roca A."/>
            <person name="Mercado-Blanco J."/>
        </authorList>
    </citation>
    <scope>NUCLEOTIDE SEQUENCE [LARGE SCALE GENOMIC DNA]</scope>
    <source>
        <strain evidence="1 2">PIC167</strain>
    </source>
</reference>
<dbReference type="EMBL" id="PNXQ01000013">
    <property type="protein sequence ID" value="TKH43421.1"/>
    <property type="molecule type" value="Genomic_DNA"/>
</dbReference>
<proteinExistence type="predicted"/>
<evidence type="ECO:0000313" key="1">
    <source>
        <dbReference type="EMBL" id="TKH43421.1"/>
    </source>
</evidence>
<dbReference type="Proteomes" id="UP000308114">
    <property type="component" value="Unassembled WGS sequence"/>
</dbReference>
<accession>A0A4V5SPY5</accession>